<dbReference type="GO" id="GO:0004672">
    <property type="term" value="F:protein kinase activity"/>
    <property type="evidence" value="ECO:0007669"/>
    <property type="project" value="InterPro"/>
</dbReference>
<feature type="region of interest" description="Disordered" evidence="1">
    <location>
        <begin position="687"/>
        <end position="772"/>
    </location>
</feature>
<feature type="compositionally biased region" description="Acidic residues" evidence="1">
    <location>
        <begin position="746"/>
        <end position="772"/>
    </location>
</feature>
<dbReference type="EMBL" id="JAACJN010000084">
    <property type="protein sequence ID" value="KAF5377380.1"/>
    <property type="molecule type" value="Genomic_DNA"/>
</dbReference>
<dbReference type="SUPFAM" id="SSF56112">
    <property type="entry name" value="Protein kinase-like (PK-like)"/>
    <property type="match status" value="1"/>
</dbReference>
<dbReference type="Pfam" id="PF17667">
    <property type="entry name" value="Pkinase_fungal"/>
    <property type="match status" value="1"/>
</dbReference>
<dbReference type="InterPro" id="IPR008266">
    <property type="entry name" value="Tyr_kinase_AS"/>
</dbReference>
<evidence type="ECO:0000313" key="3">
    <source>
        <dbReference type="EMBL" id="KAF5377380.1"/>
    </source>
</evidence>
<feature type="region of interest" description="Disordered" evidence="1">
    <location>
        <begin position="1"/>
        <end position="55"/>
    </location>
</feature>
<dbReference type="PANTHER" id="PTHR38248">
    <property type="entry name" value="FUNK1 6"/>
    <property type="match status" value="1"/>
</dbReference>
<feature type="compositionally biased region" description="Low complexity" evidence="1">
    <location>
        <begin position="718"/>
        <end position="727"/>
    </location>
</feature>
<dbReference type="InterPro" id="IPR011009">
    <property type="entry name" value="Kinase-like_dom_sf"/>
</dbReference>
<accession>A0A8H5H6A1</accession>
<dbReference type="Gene3D" id="1.10.510.10">
    <property type="entry name" value="Transferase(Phosphotransferase) domain 1"/>
    <property type="match status" value="1"/>
</dbReference>
<sequence length="772" mass="86078">MSQSSHLPGAFSPPSPSSPSPPPSSPQSPSSPPTFSPPSLPPPAGTPPNKTIALPHSTPINRRAVTLHAATSNHYVFKEPHARAANEMENKYEKIPIEDFLNLLPEAPARPVMPNPNYSALARVAQLKEEMCQYNPFIKAMKPYLAKNWHLVNTSNSPDTSPAVEFFSGTAIKPDLGLYAESRPKKRLTDASCVELFGEFKIKKVDDPFYVQKIDSEEPASARDTRGQIALYMNSVQAAQQRTRVFLFFILKDKCRLFCHSRAGTQYTDLFKHTEEPHLHSFFWRLTHSKRADRGHDTTMEPVVGSEPGADEARAAFNIDDEATLYRVQVGKQIFFVDIPFTLFTFTPSVEELDCWRNAKYAVEHRTYRKLKSAGVCNVPCAIAGGDVKGPLQSVKFRTSKLRLIHYRLVLDFVGAPLADSGSTYGFSKVIFDAFKAHRDACEKANLLHRDVSAGNIIIWGGRGYLIDWERAKNLDDVGARAKHRTGTWQFMSIRLLENSKIHQEIRDDLESFVYVIVHTAIHFAKNAMTPGNRLFLLKIFEQDEKEASYGRLLLVAGGSLRLLLSTGPFEALIYDLVKIVSYAYATDADLMRDVAMLHGPINQLSPEALQQITDNLRSQLLTHDSMYECFERATSDTVWENWPEPDWEPNEIAEPCSPRHAMYRKFKKDLEYRGLVSSIRSIDHGPLFSKDNNIVGDKDSDDEDSDDSTDDADDAGDNNAGKVTGKVVDDTDDDDSDSTDGVSSGDDDNDANEGDTGNEDEDDANEDSGGS</sequence>
<dbReference type="InterPro" id="IPR040976">
    <property type="entry name" value="Pkinase_fungal"/>
</dbReference>
<organism evidence="3 4">
    <name type="scientific">Collybiopsis confluens</name>
    <dbReference type="NCBI Taxonomy" id="2823264"/>
    <lineage>
        <taxon>Eukaryota</taxon>
        <taxon>Fungi</taxon>
        <taxon>Dikarya</taxon>
        <taxon>Basidiomycota</taxon>
        <taxon>Agaricomycotina</taxon>
        <taxon>Agaricomycetes</taxon>
        <taxon>Agaricomycetidae</taxon>
        <taxon>Agaricales</taxon>
        <taxon>Marasmiineae</taxon>
        <taxon>Omphalotaceae</taxon>
        <taxon>Collybiopsis</taxon>
    </lineage>
</organism>
<feature type="domain" description="Fungal-type protein kinase" evidence="2">
    <location>
        <begin position="402"/>
        <end position="519"/>
    </location>
</feature>
<dbReference type="Proteomes" id="UP000518752">
    <property type="component" value="Unassembled WGS sequence"/>
</dbReference>
<keyword evidence="4" id="KW-1185">Reference proteome</keyword>
<feature type="compositionally biased region" description="Acidic residues" evidence="1">
    <location>
        <begin position="700"/>
        <end position="717"/>
    </location>
</feature>
<feature type="compositionally biased region" description="Pro residues" evidence="1">
    <location>
        <begin position="11"/>
        <end position="46"/>
    </location>
</feature>
<proteinExistence type="predicted"/>
<evidence type="ECO:0000313" key="4">
    <source>
        <dbReference type="Proteomes" id="UP000518752"/>
    </source>
</evidence>
<evidence type="ECO:0000259" key="2">
    <source>
        <dbReference type="Pfam" id="PF17667"/>
    </source>
</evidence>
<name>A0A8H5H6A1_9AGAR</name>
<comment type="caution">
    <text evidence="3">The sequence shown here is derived from an EMBL/GenBank/DDBJ whole genome shotgun (WGS) entry which is preliminary data.</text>
</comment>
<protein>
    <recommendedName>
        <fullName evidence="2">Fungal-type protein kinase domain-containing protein</fullName>
    </recommendedName>
</protein>
<reference evidence="3 4" key="1">
    <citation type="journal article" date="2020" name="ISME J.">
        <title>Uncovering the hidden diversity of litter-decomposition mechanisms in mushroom-forming fungi.</title>
        <authorList>
            <person name="Floudas D."/>
            <person name="Bentzer J."/>
            <person name="Ahren D."/>
            <person name="Johansson T."/>
            <person name="Persson P."/>
            <person name="Tunlid A."/>
        </authorList>
    </citation>
    <scope>NUCLEOTIDE SEQUENCE [LARGE SCALE GENOMIC DNA]</scope>
    <source>
        <strain evidence="3 4">CBS 406.79</strain>
    </source>
</reference>
<dbReference type="AlphaFoldDB" id="A0A8H5H6A1"/>
<dbReference type="OrthoDB" id="5584477at2759"/>
<evidence type="ECO:0000256" key="1">
    <source>
        <dbReference type="SAM" id="MobiDB-lite"/>
    </source>
</evidence>
<dbReference type="PANTHER" id="PTHR38248:SF2">
    <property type="entry name" value="FUNK1 11"/>
    <property type="match status" value="1"/>
</dbReference>
<dbReference type="PROSITE" id="PS00109">
    <property type="entry name" value="PROTEIN_KINASE_TYR"/>
    <property type="match status" value="1"/>
</dbReference>
<gene>
    <name evidence="3" type="ORF">D9757_007983</name>
</gene>